<protein>
    <recommendedName>
        <fullName evidence="3">Immunoglobulin domain-containing protein</fullName>
    </recommendedName>
</protein>
<dbReference type="InterPro" id="IPR036179">
    <property type="entry name" value="Ig-like_dom_sf"/>
</dbReference>
<keyword evidence="1" id="KW-0812">Transmembrane</keyword>
<organism evidence="4 5">
    <name type="scientific">Cyprinus carpio</name>
    <name type="common">Common carp</name>
    <dbReference type="NCBI Taxonomy" id="7962"/>
    <lineage>
        <taxon>Eukaryota</taxon>
        <taxon>Metazoa</taxon>
        <taxon>Chordata</taxon>
        <taxon>Craniata</taxon>
        <taxon>Vertebrata</taxon>
        <taxon>Euteleostomi</taxon>
        <taxon>Actinopterygii</taxon>
        <taxon>Neopterygii</taxon>
        <taxon>Teleostei</taxon>
        <taxon>Ostariophysi</taxon>
        <taxon>Cypriniformes</taxon>
        <taxon>Cyprinidae</taxon>
        <taxon>Cyprininae</taxon>
        <taxon>Cyprinus</taxon>
    </lineage>
</organism>
<evidence type="ECO:0000259" key="3">
    <source>
        <dbReference type="SMART" id="SM00409"/>
    </source>
</evidence>
<keyword evidence="2" id="KW-0732">Signal</keyword>
<feature type="domain" description="Immunoglobulin" evidence="3">
    <location>
        <begin position="26"/>
        <end position="122"/>
    </location>
</feature>
<reference evidence="4" key="1">
    <citation type="submission" date="2025-08" db="UniProtKB">
        <authorList>
            <consortium name="Ensembl"/>
        </authorList>
    </citation>
    <scope>IDENTIFICATION</scope>
</reference>
<sequence length="235" mass="27040">MKCFNNLKIMQLQLYLLIWCRAAETLTDHLTDLGQNVTINCDLDVNEVIWLLLKLDSPVLILRTFASTPPFYFKKTFKQKYSVQSKHNLFINDVTIDDLGVYYCMKIDPPQKYSSGTRLKIIETTTVIQNHAVEECMECIEQNQSHLHIIIISALLNGLLIIVITGLLRFIVHGCKRTRDSAKQFQELQMNLDQPQDSTQVQYVAVDFPHHVKGYSPAPHFYSCRKQECLSVGSM</sequence>
<dbReference type="SUPFAM" id="SSF48726">
    <property type="entry name" value="Immunoglobulin"/>
    <property type="match status" value="1"/>
</dbReference>
<dbReference type="Pfam" id="PF07686">
    <property type="entry name" value="V-set"/>
    <property type="match status" value="1"/>
</dbReference>
<dbReference type="InterPro" id="IPR013783">
    <property type="entry name" value="Ig-like_fold"/>
</dbReference>
<dbReference type="InterPro" id="IPR013106">
    <property type="entry name" value="Ig_V-set"/>
</dbReference>
<dbReference type="SMART" id="SM00409">
    <property type="entry name" value="IG"/>
    <property type="match status" value="1"/>
</dbReference>
<dbReference type="Gene3D" id="2.60.40.10">
    <property type="entry name" value="Immunoglobulins"/>
    <property type="match status" value="1"/>
</dbReference>
<feature type="signal peptide" evidence="2">
    <location>
        <begin position="1"/>
        <end position="22"/>
    </location>
</feature>
<keyword evidence="1" id="KW-1133">Transmembrane helix</keyword>
<dbReference type="InterPro" id="IPR003599">
    <property type="entry name" value="Ig_sub"/>
</dbReference>
<dbReference type="Proteomes" id="UP000694700">
    <property type="component" value="Unplaced"/>
</dbReference>
<accession>A0A8C1XIT1</accession>
<proteinExistence type="predicted"/>
<feature type="chain" id="PRO_5034646642" description="Immunoglobulin domain-containing protein" evidence="2">
    <location>
        <begin position="23"/>
        <end position="235"/>
    </location>
</feature>
<dbReference type="Ensembl" id="ENSCCRT00015084287.1">
    <property type="protein sequence ID" value="ENSCCRP00015081611.1"/>
    <property type="gene ID" value="ENSCCRG00015033011.1"/>
</dbReference>
<evidence type="ECO:0000256" key="1">
    <source>
        <dbReference type="SAM" id="Phobius"/>
    </source>
</evidence>
<evidence type="ECO:0000256" key="2">
    <source>
        <dbReference type="SAM" id="SignalP"/>
    </source>
</evidence>
<evidence type="ECO:0000313" key="4">
    <source>
        <dbReference type="Ensembl" id="ENSCCRP00015081611.1"/>
    </source>
</evidence>
<feature type="transmembrane region" description="Helical" evidence="1">
    <location>
        <begin position="147"/>
        <end position="172"/>
    </location>
</feature>
<name>A0A8C1XIT1_CYPCA</name>
<evidence type="ECO:0000313" key="5">
    <source>
        <dbReference type="Proteomes" id="UP000694700"/>
    </source>
</evidence>
<keyword evidence="1" id="KW-0472">Membrane</keyword>
<dbReference type="AlphaFoldDB" id="A0A8C1XIT1"/>